<feature type="domain" description="Glycosyltransferase RgtA/B/C/D-like" evidence="9">
    <location>
        <begin position="84"/>
        <end position="244"/>
    </location>
</feature>
<dbReference type="AlphaFoldDB" id="A0A1M5ID05"/>
<accession>A0A1M5ID05</accession>
<proteinExistence type="predicted"/>
<keyword evidence="3 10" id="KW-0328">Glycosyltransferase</keyword>
<feature type="transmembrane region" description="Helical" evidence="8">
    <location>
        <begin position="22"/>
        <end position="54"/>
    </location>
</feature>
<evidence type="ECO:0000256" key="3">
    <source>
        <dbReference type="ARBA" id="ARBA00022676"/>
    </source>
</evidence>
<feature type="transmembrane region" description="Helical" evidence="8">
    <location>
        <begin position="159"/>
        <end position="176"/>
    </location>
</feature>
<dbReference type="GO" id="GO:0009103">
    <property type="term" value="P:lipopolysaccharide biosynthetic process"/>
    <property type="evidence" value="ECO:0007669"/>
    <property type="project" value="UniProtKB-ARBA"/>
</dbReference>
<evidence type="ECO:0000313" key="11">
    <source>
        <dbReference type="Proteomes" id="UP000190675"/>
    </source>
</evidence>
<feature type="transmembrane region" description="Helical" evidence="8">
    <location>
        <begin position="326"/>
        <end position="346"/>
    </location>
</feature>
<evidence type="ECO:0000256" key="1">
    <source>
        <dbReference type="ARBA" id="ARBA00004651"/>
    </source>
</evidence>
<evidence type="ECO:0000313" key="10">
    <source>
        <dbReference type="EMBL" id="SHG25959.1"/>
    </source>
</evidence>
<dbReference type="InterPro" id="IPR050297">
    <property type="entry name" value="LipidA_mod_glycosyltrf_83"/>
</dbReference>
<protein>
    <submittedName>
        <fullName evidence="10">Dolichyl-phosphate-mannose-protein mannosyltransferase</fullName>
    </submittedName>
</protein>
<evidence type="ECO:0000256" key="8">
    <source>
        <dbReference type="SAM" id="Phobius"/>
    </source>
</evidence>
<dbReference type="OrthoDB" id="7830024at2"/>
<reference evidence="10 11" key="1">
    <citation type="submission" date="2016-11" db="EMBL/GenBank/DDBJ databases">
        <authorList>
            <person name="Jaros S."/>
            <person name="Januszkiewicz K."/>
            <person name="Wedrychowicz H."/>
        </authorList>
    </citation>
    <scope>NUCLEOTIDE SEQUENCE [LARGE SCALE GENOMIC DNA]</scope>
    <source>
        <strain evidence="10 11">GAS242</strain>
    </source>
</reference>
<dbReference type="PANTHER" id="PTHR33908:SF9">
    <property type="entry name" value="BLL5595 PROTEIN"/>
    <property type="match status" value="1"/>
</dbReference>
<keyword evidence="4 10" id="KW-0808">Transferase</keyword>
<dbReference type="InterPro" id="IPR038731">
    <property type="entry name" value="RgtA/B/C-like"/>
</dbReference>
<evidence type="ECO:0000256" key="6">
    <source>
        <dbReference type="ARBA" id="ARBA00022989"/>
    </source>
</evidence>
<evidence type="ECO:0000256" key="7">
    <source>
        <dbReference type="ARBA" id="ARBA00023136"/>
    </source>
</evidence>
<keyword evidence="7 8" id="KW-0472">Membrane</keyword>
<evidence type="ECO:0000259" key="9">
    <source>
        <dbReference type="Pfam" id="PF13231"/>
    </source>
</evidence>
<gene>
    <name evidence="10" type="ORF">SAMN05444169_1473</name>
</gene>
<evidence type="ECO:0000256" key="4">
    <source>
        <dbReference type="ARBA" id="ARBA00022679"/>
    </source>
</evidence>
<evidence type="ECO:0000256" key="2">
    <source>
        <dbReference type="ARBA" id="ARBA00022475"/>
    </source>
</evidence>
<keyword evidence="2" id="KW-1003">Cell membrane</keyword>
<dbReference type="EMBL" id="LT670818">
    <property type="protein sequence ID" value="SHG25959.1"/>
    <property type="molecule type" value="Genomic_DNA"/>
</dbReference>
<feature type="transmembrane region" description="Helical" evidence="8">
    <location>
        <begin position="185"/>
        <end position="214"/>
    </location>
</feature>
<feature type="transmembrane region" description="Helical" evidence="8">
    <location>
        <begin position="105"/>
        <end position="123"/>
    </location>
</feature>
<keyword evidence="5 8" id="KW-0812">Transmembrane</keyword>
<sequence length="537" mass="58799">MTVASFLPAASRARRRPSVRRLAAWLAACAGDPVAGWRLVIGFAIAHAVLWTFILINLKAAQDVHMDVAEAFAWGQKFQFGYGKHPPLSGWVAGLWFKMFPVTDWATYALAMATLGCGLVVCWRIALRVVDRRRAFFVVVMLALYPIFNFKGFKYNPDLLQLVTLPLVVLAYLNAFEKRSVRSGLWLGLAGALALMTKYWVLTMIGAIGIAALVHPDRLKFLGSPAPWVAILTLVVAMIPHLVWLREVDFVPLTYAGDVYGLSDRAQSAQLVLGYVGHNLALLLAPVALALLALALLPPWWKTPLALVTRPWSRGPNPGVNRSQALNIWIIQVVVAIGPPLGGLIFEVYMKTDWGISLFFLTPLALVAIPQLRSQKRALFNICAIWLVVTLATLAGSPAIAVREMAANPNGASGYGDRSQLARELTQAWHDRFATRWAVVAGTTEIGEPMTFYSPDHPAPLTPGELWSSGLTSLEEARRLGFIGICDTSDGRLPVCTAWMAANAANAERLTVTTQRFFQGRSGPAITWNVYIVPPAK</sequence>
<feature type="transmembrane region" description="Helical" evidence="8">
    <location>
        <begin position="378"/>
        <end position="402"/>
    </location>
</feature>
<dbReference type="PANTHER" id="PTHR33908">
    <property type="entry name" value="MANNOSYLTRANSFERASE YKCB-RELATED"/>
    <property type="match status" value="1"/>
</dbReference>
<feature type="transmembrane region" description="Helical" evidence="8">
    <location>
        <begin position="226"/>
        <end position="245"/>
    </location>
</feature>
<dbReference type="GO" id="GO:0016763">
    <property type="term" value="F:pentosyltransferase activity"/>
    <property type="evidence" value="ECO:0007669"/>
    <property type="project" value="TreeGrafter"/>
</dbReference>
<dbReference type="Pfam" id="PF13231">
    <property type="entry name" value="PMT_2"/>
    <property type="match status" value="1"/>
</dbReference>
<evidence type="ECO:0000256" key="5">
    <source>
        <dbReference type="ARBA" id="ARBA00022692"/>
    </source>
</evidence>
<name>A0A1M5ID05_9BRAD</name>
<comment type="subcellular location">
    <subcellularLocation>
        <location evidence="1">Cell membrane</location>
        <topology evidence="1">Multi-pass membrane protein</topology>
    </subcellularLocation>
</comment>
<dbReference type="GO" id="GO:0005886">
    <property type="term" value="C:plasma membrane"/>
    <property type="evidence" value="ECO:0007669"/>
    <property type="project" value="UniProtKB-SubCell"/>
</dbReference>
<keyword evidence="6 8" id="KW-1133">Transmembrane helix</keyword>
<feature type="transmembrane region" description="Helical" evidence="8">
    <location>
        <begin position="280"/>
        <end position="301"/>
    </location>
</feature>
<organism evidence="10 11">
    <name type="scientific">Bradyrhizobium erythrophlei</name>
    <dbReference type="NCBI Taxonomy" id="1437360"/>
    <lineage>
        <taxon>Bacteria</taxon>
        <taxon>Pseudomonadati</taxon>
        <taxon>Pseudomonadota</taxon>
        <taxon>Alphaproteobacteria</taxon>
        <taxon>Hyphomicrobiales</taxon>
        <taxon>Nitrobacteraceae</taxon>
        <taxon>Bradyrhizobium</taxon>
    </lineage>
</organism>
<dbReference type="RefSeq" id="WP_079565385.1">
    <property type="nucleotide sequence ID" value="NZ_LT670818.1"/>
</dbReference>
<feature type="transmembrane region" description="Helical" evidence="8">
    <location>
        <begin position="135"/>
        <end position="153"/>
    </location>
</feature>
<dbReference type="Proteomes" id="UP000190675">
    <property type="component" value="Chromosome I"/>
</dbReference>